<dbReference type="NCBIfam" id="NF012211">
    <property type="entry name" value="tand_rpt_95"/>
    <property type="match status" value="1"/>
</dbReference>
<comment type="caution">
    <text evidence="3">The sequence shown here is derived from an EMBL/GenBank/DDBJ whole genome shotgun (WGS) entry which is preliminary data.</text>
</comment>
<proteinExistence type="predicted"/>
<dbReference type="EMBL" id="JAGSPJ010000007">
    <property type="protein sequence ID" value="MBR7801456.1"/>
    <property type="molecule type" value="Genomic_DNA"/>
</dbReference>
<sequence>MSFVSNIRGHRWLRLGCYGLIIILLNCTALSESRAQGDPITGLTMSVDSNSNNNALNAFYIGDPATSNITVTSGPIHGTLTFSDFVFLYTPTPGYMGMDAFTYTFNNADGFPVAVTVSITVLGEGPTLESTVNEVYSDSQANQINLLVSSNSTSLSIQSGPQNGIAQIKGKSLIYTPNKAFIGRDIIMLVASNFSGNSEAVPIYINVISAPLTANPLSISVEANSQANLIQTQISAAASDIEIVTPPQHGNATISGKAILFTPSSGYSGSDSITYIAKNANSRSTPALISINIKPLPLPIANPINAEVMANSNANSIAASVTGKFVQLSISKMPIHGTVSVNGQNFIYTPNKDFSGDDSFSYIATNASGKSNEAIASLIIKQIAPVAQPGELTLNVNDGVSIIRPIISGAVDNLRIITPASHGTASVSGLEIRYTPTLNFIGTDSFSYVATNSAGSSAPVTVTVVIKAKPPEIRNANLVVLAGNTVSLDLSSLVSNTAGAATTFQIISQPAHGIAVLNDSRLTIRADLNYAGVDQMRVMVNANGLNSAPALIGITVTARPDPTQDKAIQALQVAKAAVINQFERLQLENFNSRLHEISSQYSALRNETEKKKQADECGRLSLWVSGLNSFSSIASDYAIKQSNGGMSIGGDRCVGNPETVLGFGLGYASNRGELPGLATTMVANARNISQYGQLSPFPAWHFSWVIGVNDIQSDYTRIANVTNSSSGLSGPPNEIWRAAPNNSQQHTGKWSGKQKMGSTSVGFDINFTQFKISPYLRLDRSVMTIGAYSETGNASSGLAYQAQSFDSRRTTLGANTETLIKTSWGELTPRLRLEYQRDLGKHDDTRMNYLDNLDSPAYIIKGSELDRRLFHMGIGGDLLLESGWVVILNYGYYRSNEGNHSNAFRVRLSYRL</sequence>
<evidence type="ECO:0000259" key="2">
    <source>
        <dbReference type="PROSITE" id="PS51208"/>
    </source>
</evidence>
<dbReference type="SMART" id="SM00869">
    <property type="entry name" value="Autotransporter"/>
    <property type="match status" value="1"/>
</dbReference>
<accession>A0A941E4M2</accession>
<keyword evidence="4" id="KW-1185">Reference proteome</keyword>
<organism evidence="3 4">
    <name type="scientific">Undibacterium fentianense</name>
    <dbReference type="NCBI Taxonomy" id="2828728"/>
    <lineage>
        <taxon>Bacteria</taxon>
        <taxon>Pseudomonadati</taxon>
        <taxon>Pseudomonadota</taxon>
        <taxon>Betaproteobacteria</taxon>
        <taxon>Burkholderiales</taxon>
        <taxon>Oxalobacteraceae</taxon>
        <taxon>Undibacterium</taxon>
    </lineage>
</organism>
<dbReference type="Pfam" id="PF17963">
    <property type="entry name" value="Big_9"/>
    <property type="match status" value="4"/>
</dbReference>
<dbReference type="InterPro" id="IPR005546">
    <property type="entry name" value="Autotransporte_beta"/>
</dbReference>
<protein>
    <submittedName>
        <fullName evidence="3">Tandem-95 repeat protein</fullName>
    </submittedName>
</protein>
<dbReference type="Gene3D" id="2.60.40.3440">
    <property type="match status" value="4"/>
</dbReference>
<dbReference type="Pfam" id="PF03797">
    <property type="entry name" value="Autotransporter"/>
    <property type="match status" value="1"/>
</dbReference>
<feature type="coiled-coil region" evidence="1">
    <location>
        <begin position="568"/>
        <end position="607"/>
    </location>
</feature>
<keyword evidence="1" id="KW-0175">Coiled coil</keyword>
<dbReference type="InterPro" id="IPR036709">
    <property type="entry name" value="Autotransporte_beta_dom_sf"/>
</dbReference>
<evidence type="ECO:0000313" key="3">
    <source>
        <dbReference type="EMBL" id="MBR7801456.1"/>
    </source>
</evidence>
<dbReference type="Proteomes" id="UP000678545">
    <property type="component" value="Unassembled WGS sequence"/>
</dbReference>
<reference evidence="3" key="1">
    <citation type="submission" date="2021-04" db="EMBL/GenBank/DDBJ databases">
        <title>novel species isolated from subtropical streams in China.</title>
        <authorList>
            <person name="Lu H."/>
        </authorList>
    </citation>
    <scope>NUCLEOTIDE SEQUENCE</scope>
    <source>
        <strain evidence="3">FT137W</strain>
    </source>
</reference>
<name>A0A941E4M2_9BURK</name>
<dbReference type="AlphaFoldDB" id="A0A941E4M2"/>
<dbReference type="RefSeq" id="WP_212676586.1">
    <property type="nucleotide sequence ID" value="NZ_JAGSPJ010000007.1"/>
</dbReference>
<dbReference type="SUPFAM" id="SSF103515">
    <property type="entry name" value="Autotransporter"/>
    <property type="match status" value="1"/>
</dbReference>
<evidence type="ECO:0000256" key="1">
    <source>
        <dbReference type="SAM" id="Coils"/>
    </source>
</evidence>
<gene>
    <name evidence="3" type="ORF">KDM90_15705</name>
</gene>
<evidence type="ECO:0000313" key="4">
    <source>
        <dbReference type="Proteomes" id="UP000678545"/>
    </source>
</evidence>
<feature type="domain" description="Autotransporter" evidence="2">
    <location>
        <begin position="615"/>
        <end position="912"/>
    </location>
</feature>
<dbReference type="Gene3D" id="2.40.128.130">
    <property type="entry name" value="Autotransporter beta-domain"/>
    <property type="match status" value="1"/>
</dbReference>
<dbReference type="PROSITE" id="PS51208">
    <property type="entry name" value="AUTOTRANSPORTER"/>
    <property type="match status" value="1"/>
</dbReference>